<evidence type="ECO:0000256" key="1">
    <source>
        <dbReference type="ARBA" id="ARBA00004141"/>
    </source>
</evidence>
<feature type="transmembrane region" description="Helical" evidence="5">
    <location>
        <begin position="56"/>
        <end position="74"/>
    </location>
</feature>
<keyword evidence="3 5" id="KW-1133">Transmembrane helix</keyword>
<feature type="transmembrane region" description="Helical" evidence="5">
    <location>
        <begin position="100"/>
        <end position="119"/>
    </location>
</feature>
<dbReference type="PANTHER" id="PTHR33514">
    <property type="entry name" value="PROTEIN ABCI12, CHLOROPLASTIC"/>
    <property type="match status" value="1"/>
</dbReference>
<keyword evidence="2 5" id="KW-0812">Transmembrane</keyword>
<comment type="subcellular location">
    <subcellularLocation>
        <location evidence="1">Membrane</location>
        <topology evidence="1">Multi-pass membrane protein</topology>
    </subcellularLocation>
</comment>
<evidence type="ECO:0000256" key="5">
    <source>
        <dbReference type="SAM" id="Phobius"/>
    </source>
</evidence>
<reference evidence="7" key="1">
    <citation type="submission" date="2017-02" db="EMBL/GenBank/DDBJ databases">
        <authorList>
            <person name="Varghese N."/>
            <person name="Submissions S."/>
        </authorList>
    </citation>
    <scope>NUCLEOTIDE SEQUENCE [LARGE SCALE GENOMIC DNA]</scope>
    <source>
        <strain evidence="7">ATCC 35199</strain>
    </source>
</reference>
<dbReference type="PANTHER" id="PTHR33514:SF13">
    <property type="entry name" value="PROTEIN ABCI12, CHLOROPLASTIC"/>
    <property type="match status" value="1"/>
</dbReference>
<dbReference type="Pfam" id="PF02361">
    <property type="entry name" value="CbiQ"/>
    <property type="match status" value="1"/>
</dbReference>
<gene>
    <name evidence="6" type="ORF">SAMN02745120_0856</name>
</gene>
<feature type="transmembrane region" description="Helical" evidence="5">
    <location>
        <begin position="223"/>
        <end position="241"/>
    </location>
</feature>
<dbReference type="InterPro" id="IPR003339">
    <property type="entry name" value="ABC/ECF_trnsptr_transmembrane"/>
</dbReference>
<name>A0A1T5A8V4_9FIRM</name>
<dbReference type="CDD" id="cd16914">
    <property type="entry name" value="EcfT"/>
    <property type="match status" value="1"/>
</dbReference>
<evidence type="ECO:0000256" key="2">
    <source>
        <dbReference type="ARBA" id="ARBA00022692"/>
    </source>
</evidence>
<accession>A0A1T5A8V4</accession>
<organism evidence="6 7">
    <name type="scientific">Acetoanaerobium noterae</name>
    <dbReference type="NCBI Taxonomy" id="745369"/>
    <lineage>
        <taxon>Bacteria</taxon>
        <taxon>Bacillati</taxon>
        <taxon>Bacillota</taxon>
        <taxon>Clostridia</taxon>
        <taxon>Peptostreptococcales</taxon>
        <taxon>Filifactoraceae</taxon>
        <taxon>Acetoanaerobium</taxon>
    </lineage>
</organism>
<feature type="transmembrane region" description="Helical" evidence="5">
    <location>
        <begin position="12"/>
        <end position="44"/>
    </location>
</feature>
<evidence type="ECO:0000313" key="6">
    <source>
        <dbReference type="EMBL" id="SKB31147.1"/>
    </source>
</evidence>
<dbReference type="OrthoDB" id="1707244at2"/>
<dbReference type="RefSeq" id="WP_079588791.1">
    <property type="nucleotide sequence ID" value="NZ_FUYN01000001.1"/>
</dbReference>
<evidence type="ECO:0000313" key="7">
    <source>
        <dbReference type="Proteomes" id="UP000243406"/>
    </source>
</evidence>
<sequence length="242" mass="27155">MKQINIDPRTKLAIVALLSTLGLIYKDLLSLVIILSVAILIALALNSNFISVVSRLKKLLGLILVIAIIQSIFIKEGNSVISLGSVSLLTDIGIMKATEFILRLMIIIVSSVILTTSTSREIIQALIQMGLPYEIAFMVSISIRFLPLFKDEMRDLVVALQLRGIDLKKIKLKEKLLTYKYLLLPITANSILRARELATAMEMKAFRAYPKRSSYKILKMNKIDYLIITISLIGAWTFIIIF</sequence>
<proteinExistence type="predicted"/>
<keyword evidence="7" id="KW-1185">Reference proteome</keyword>
<dbReference type="Proteomes" id="UP000243406">
    <property type="component" value="Unassembled WGS sequence"/>
</dbReference>
<dbReference type="EMBL" id="FUYN01000001">
    <property type="protein sequence ID" value="SKB31147.1"/>
    <property type="molecule type" value="Genomic_DNA"/>
</dbReference>
<dbReference type="AlphaFoldDB" id="A0A1T5A8V4"/>
<evidence type="ECO:0000256" key="3">
    <source>
        <dbReference type="ARBA" id="ARBA00022989"/>
    </source>
</evidence>
<keyword evidence="4 5" id="KW-0472">Membrane</keyword>
<dbReference type="GO" id="GO:0005886">
    <property type="term" value="C:plasma membrane"/>
    <property type="evidence" value="ECO:0007669"/>
    <property type="project" value="UniProtKB-ARBA"/>
</dbReference>
<protein>
    <submittedName>
        <fullName evidence="6">Energy-coupling factor transport system permease protein</fullName>
    </submittedName>
</protein>
<evidence type="ECO:0000256" key="4">
    <source>
        <dbReference type="ARBA" id="ARBA00023136"/>
    </source>
</evidence>